<gene>
    <name evidence="1" type="ORF">AGR7A_Lc120055</name>
</gene>
<evidence type="ECO:0000313" key="1">
    <source>
        <dbReference type="EMBL" id="CVI58346.1"/>
    </source>
</evidence>
<dbReference type="CDD" id="cd14740">
    <property type="entry name" value="PAAR_4"/>
    <property type="match status" value="1"/>
</dbReference>
<name>A0A1S7TUV7_9HYPH</name>
<dbReference type="RefSeq" id="WP_080853971.1">
    <property type="nucleotide sequence ID" value="NZ_LT009776.1"/>
</dbReference>
<accession>A0A1S7TUV7</accession>
<keyword evidence="2" id="KW-1185">Reference proteome</keyword>
<dbReference type="Pfam" id="PF13665">
    <property type="entry name" value="Tox-PAAR-like"/>
    <property type="match status" value="1"/>
</dbReference>
<dbReference type="EMBL" id="FCNP01000033">
    <property type="protein sequence ID" value="CVI58346.1"/>
    <property type="molecule type" value="Genomic_DNA"/>
</dbReference>
<organism evidence="1 2">
    <name type="scientific">Agrobacterium deltaense NCPPB 1641</name>
    <dbReference type="NCBI Taxonomy" id="1183425"/>
    <lineage>
        <taxon>Bacteria</taxon>
        <taxon>Pseudomonadati</taxon>
        <taxon>Pseudomonadota</taxon>
        <taxon>Alphaproteobacteria</taxon>
        <taxon>Hyphomicrobiales</taxon>
        <taxon>Rhizobiaceae</taxon>
        <taxon>Rhizobium/Agrobacterium group</taxon>
        <taxon>Agrobacterium</taxon>
    </lineage>
</organism>
<comment type="caution">
    <text evidence="1">The sequence shown here is derived from an EMBL/GenBank/DDBJ whole genome shotgun (WGS) entry which is preliminary data.</text>
</comment>
<proteinExistence type="predicted"/>
<reference evidence="1" key="1">
    <citation type="submission" date="2016-01" db="EMBL/GenBank/DDBJ databases">
        <authorList>
            <person name="Regsiter A."/>
            <person name="william w."/>
        </authorList>
    </citation>
    <scope>NUCLEOTIDE SEQUENCE</scope>
    <source>
        <strain evidence="1">NCPPB 1641</strain>
    </source>
</reference>
<protein>
    <submittedName>
        <fullName evidence="1">Uncharacterized protein</fullName>
    </submittedName>
</protein>
<dbReference type="AlphaFoldDB" id="A0A1S7TUV7"/>
<evidence type="ECO:0000313" key="2">
    <source>
        <dbReference type="Proteomes" id="UP000192140"/>
    </source>
</evidence>
<dbReference type="Proteomes" id="UP000192140">
    <property type="component" value="Unassembled WGS sequence"/>
</dbReference>
<sequence length="378" mass="42588">MKETIRINGITLCHKNSNGYVRSTLPDVCLTPPKPVPVPYTNTAFARDLADGTTTVFSHDGAMNGVRGSRFAKSIGDEPGSSGGIKSGTHLHQATFLSWSPNVFMQGRAVTRLTDKMLLNKGNTVSVGGYKTDLPEGNPERYLCEVGCRCYALHRPRNSVTEGLEWVDQVLPRDDEASPGRYQRCVDATIQAQYPNTVLGSSMPVGDPRTNYGYVSELGFWDPNNPNNQFPDKPPGNVILQGEEHDIPKVPRRAPWGGTRWFNVRGSRWLDVVKVENGQMTHMYDMKFPGDKFPNETAKDDAYRAIARRHRARYKEFVVLDECDNCEESVRQREQERQWEAEERWRQLKKGLENAPPIWLPLPGPRIPGGRLPPVPSW</sequence>